<keyword evidence="2" id="KW-1015">Disulfide bond</keyword>
<dbReference type="InterPro" id="IPR003599">
    <property type="entry name" value="Ig_sub"/>
</dbReference>
<dbReference type="InterPro" id="IPR036179">
    <property type="entry name" value="Ig-like_dom_sf"/>
</dbReference>
<dbReference type="PANTHER" id="PTHR24251:SF37">
    <property type="entry name" value="CUB DOMAIN-CONTAINING PROTEIN"/>
    <property type="match status" value="1"/>
</dbReference>
<dbReference type="InterPro" id="IPR000859">
    <property type="entry name" value="CUB_dom"/>
</dbReference>
<evidence type="ECO:0000313" key="7">
    <source>
        <dbReference type="EMBL" id="KAJ7391917.1"/>
    </source>
</evidence>
<keyword evidence="4" id="KW-0732">Signal</keyword>
<dbReference type="PANTHER" id="PTHR24251">
    <property type="entry name" value="OVOCHYMASE-RELATED"/>
    <property type="match status" value="1"/>
</dbReference>
<dbReference type="Pfam" id="PF00431">
    <property type="entry name" value="CUB"/>
    <property type="match status" value="1"/>
</dbReference>
<sequence length="483" mass="54107">MYLIIGLVAALFLSGAYTCSLIPGTVFYSPTQRTILAPIVFKATVLNSTTLDDPTGQTFDACVRIDRIFKSPFEIPRELCFGSFGIQELCLSYVFEGSDYVFFVNEDFTARYDGYPVSAISVTDELVLAVERGYCAGDPPLQENCVSPIIEVESFEPMNRVLEGRNAYVFCRATGTFPMITNWFRGGELVLEKQRGTMLKITDATMYDTGRYSCTVKNPAGEATAETYVQILSSACGGHIAVDENTTATIQSPEYPWPYRKAKSCSWRVCPPQGMKLEFNFTTFDLRTFDKLEIINECDRHLFPWRKYCGSKVTPGMFVSRCNTTCMQVVLNSGILTNRVATGFQAAVTATDKDSTEYNLTELFCSSDLVARVNPTVRFEVLVVHVKVLEIFKQDEPAIIFTDHEIPIKHDFTITDMFGCSMEISVDIDSEYYIFASYEEFNDGAYVMDIAVDPSSTSTPANFVQRMNMIKEDPPQCEALPAK</sequence>
<dbReference type="InterPro" id="IPR013783">
    <property type="entry name" value="Ig-like_fold"/>
</dbReference>
<feature type="domain" description="Ig-like" evidence="6">
    <location>
        <begin position="148"/>
        <end position="230"/>
    </location>
</feature>
<organism evidence="7 8">
    <name type="scientific">Desmophyllum pertusum</name>
    <dbReference type="NCBI Taxonomy" id="174260"/>
    <lineage>
        <taxon>Eukaryota</taxon>
        <taxon>Metazoa</taxon>
        <taxon>Cnidaria</taxon>
        <taxon>Anthozoa</taxon>
        <taxon>Hexacorallia</taxon>
        <taxon>Scleractinia</taxon>
        <taxon>Caryophylliina</taxon>
        <taxon>Caryophylliidae</taxon>
        <taxon>Desmophyllum</taxon>
    </lineage>
</organism>
<reference evidence="7" key="1">
    <citation type="submission" date="2023-01" db="EMBL/GenBank/DDBJ databases">
        <title>Genome assembly of the deep-sea coral Lophelia pertusa.</title>
        <authorList>
            <person name="Herrera S."/>
            <person name="Cordes E."/>
        </authorList>
    </citation>
    <scope>NUCLEOTIDE SEQUENCE</scope>
    <source>
        <strain evidence="7">USNM1676648</strain>
        <tissue evidence="7">Polyp</tissue>
    </source>
</reference>
<keyword evidence="8" id="KW-1185">Reference proteome</keyword>
<dbReference type="SUPFAM" id="SSF49854">
    <property type="entry name" value="Spermadhesin, CUB domain"/>
    <property type="match status" value="1"/>
</dbReference>
<evidence type="ECO:0000259" key="6">
    <source>
        <dbReference type="PROSITE" id="PS50835"/>
    </source>
</evidence>
<evidence type="ECO:0008006" key="9">
    <source>
        <dbReference type="Google" id="ProtNLM"/>
    </source>
</evidence>
<dbReference type="OrthoDB" id="1394818at2759"/>
<gene>
    <name evidence="7" type="ORF">OS493_016214</name>
</gene>
<dbReference type="CDD" id="cd00041">
    <property type="entry name" value="CUB"/>
    <property type="match status" value="1"/>
</dbReference>
<dbReference type="PROSITE" id="PS01180">
    <property type="entry name" value="CUB"/>
    <property type="match status" value="1"/>
</dbReference>
<dbReference type="InterPro" id="IPR008993">
    <property type="entry name" value="TIMP-like_OB-fold"/>
</dbReference>
<protein>
    <recommendedName>
        <fullName evidence="9">Ig-like domain-containing protein</fullName>
    </recommendedName>
</protein>
<dbReference type="EMBL" id="MU825404">
    <property type="protein sequence ID" value="KAJ7391917.1"/>
    <property type="molecule type" value="Genomic_DNA"/>
</dbReference>
<evidence type="ECO:0000256" key="3">
    <source>
        <dbReference type="PROSITE-ProRule" id="PRU00059"/>
    </source>
</evidence>
<proteinExistence type="predicted"/>
<name>A0A9X0D951_9CNID</name>
<dbReference type="InterPro" id="IPR007110">
    <property type="entry name" value="Ig-like_dom"/>
</dbReference>
<evidence type="ECO:0000256" key="1">
    <source>
        <dbReference type="ARBA" id="ARBA00022737"/>
    </source>
</evidence>
<comment type="caution">
    <text evidence="3">Lacks conserved residue(s) required for the propagation of feature annotation.</text>
</comment>
<dbReference type="Pfam" id="PF07679">
    <property type="entry name" value="I-set"/>
    <property type="match status" value="1"/>
</dbReference>
<dbReference type="Proteomes" id="UP001163046">
    <property type="component" value="Unassembled WGS sequence"/>
</dbReference>
<dbReference type="SUPFAM" id="SSF50242">
    <property type="entry name" value="TIMP-like"/>
    <property type="match status" value="1"/>
</dbReference>
<feature type="chain" id="PRO_5040908361" description="Ig-like domain-containing protein" evidence="4">
    <location>
        <begin position="19"/>
        <end position="483"/>
    </location>
</feature>
<accession>A0A9X0D951</accession>
<evidence type="ECO:0000313" key="8">
    <source>
        <dbReference type="Proteomes" id="UP001163046"/>
    </source>
</evidence>
<dbReference type="AlphaFoldDB" id="A0A9X0D951"/>
<feature type="signal peptide" evidence="4">
    <location>
        <begin position="1"/>
        <end position="18"/>
    </location>
</feature>
<comment type="caution">
    <text evidence="7">The sequence shown here is derived from an EMBL/GenBank/DDBJ whole genome shotgun (WGS) entry which is preliminary data.</text>
</comment>
<dbReference type="InterPro" id="IPR013098">
    <property type="entry name" value="Ig_I-set"/>
</dbReference>
<dbReference type="PROSITE" id="PS50835">
    <property type="entry name" value="IG_LIKE"/>
    <property type="match status" value="1"/>
</dbReference>
<evidence type="ECO:0000256" key="2">
    <source>
        <dbReference type="ARBA" id="ARBA00023157"/>
    </source>
</evidence>
<dbReference type="Gene3D" id="2.60.120.290">
    <property type="entry name" value="Spermadhesin, CUB domain"/>
    <property type="match status" value="1"/>
</dbReference>
<evidence type="ECO:0000256" key="4">
    <source>
        <dbReference type="SAM" id="SignalP"/>
    </source>
</evidence>
<evidence type="ECO:0000259" key="5">
    <source>
        <dbReference type="PROSITE" id="PS01180"/>
    </source>
</evidence>
<dbReference type="SUPFAM" id="SSF48726">
    <property type="entry name" value="Immunoglobulin"/>
    <property type="match status" value="1"/>
</dbReference>
<dbReference type="SMART" id="SM00409">
    <property type="entry name" value="IG"/>
    <property type="match status" value="1"/>
</dbReference>
<dbReference type="Gene3D" id="2.60.40.10">
    <property type="entry name" value="Immunoglobulins"/>
    <property type="match status" value="1"/>
</dbReference>
<feature type="domain" description="CUB" evidence="5">
    <location>
        <begin position="236"/>
        <end position="351"/>
    </location>
</feature>
<dbReference type="SMART" id="SM00042">
    <property type="entry name" value="CUB"/>
    <property type="match status" value="1"/>
</dbReference>
<keyword evidence="1" id="KW-0677">Repeat</keyword>
<dbReference type="InterPro" id="IPR035914">
    <property type="entry name" value="Sperma_CUB_dom_sf"/>
</dbReference>